<keyword evidence="5" id="KW-1185">Reference proteome</keyword>
<evidence type="ECO:0000256" key="2">
    <source>
        <dbReference type="ARBA" id="ARBA00022840"/>
    </source>
</evidence>
<gene>
    <name evidence="4" type="ORF">H0A36_20220</name>
</gene>
<evidence type="ECO:0000313" key="5">
    <source>
        <dbReference type="Proteomes" id="UP000569732"/>
    </source>
</evidence>
<reference evidence="4 5" key="1">
    <citation type="submission" date="2020-07" db="EMBL/GenBank/DDBJ databases">
        <title>Endozoicomonas sp. nov., isolated from sediment.</title>
        <authorList>
            <person name="Gu T."/>
        </authorList>
    </citation>
    <scope>NUCLEOTIDE SEQUENCE [LARGE SCALE GENOMIC DNA]</scope>
    <source>
        <strain evidence="4 5">SM1973</strain>
    </source>
</reference>
<dbReference type="GO" id="GO:0005524">
    <property type="term" value="F:ATP binding"/>
    <property type="evidence" value="ECO:0007669"/>
    <property type="project" value="UniProtKB-KW"/>
</dbReference>
<evidence type="ECO:0000259" key="3">
    <source>
        <dbReference type="Pfam" id="PF01636"/>
    </source>
</evidence>
<dbReference type="InterPro" id="IPR011009">
    <property type="entry name" value="Kinase-like_dom_sf"/>
</dbReference>
<evidence type="ECO:0000256" key="1">
    <source>
        <dbReference type="ARBA" id="ARBA00022741"/>
    </source>
</evidence>
<dbReference type="EMBL" id="JACCKB010000040">
    <property type="protein sequence ID" value="NYZ68347.1"/>
    <property type="molecule type" value="Genomic_DNA"/>
</dbReference>
<accession>A0A853IFS6</accession>
<dbReference type="SUPFAM" id="SSF56112">
    <property type="entry name" value="Protein kinase-like (PK-like)"/>
    <property type="match status" value="1"/>
</dbReference>
<dbReference type="InterPro" id="IPR002575">
    <property type="entry name" value="Aminoglycoside_PTrfase"/>
</dbReference>
<evidence type="ECO:0000313" key="4">
    <source>
        <dbReference type="EMBL" id="NYZ68347.1"/>
    </source>
</evidence>
<keyword evidence="1" id="KW-0547">Nucleotide-binding</keyword>
<dbReference type="PANTHER" id="PTHR33540:SF1">
    <property type="entry name" value="N-ACETYLMURAMATE_N-ACETYLGLUCOSAMINE KINASE"/>
    <property type="match status" value="1"/>
</dbReference>
<keyword evidence="2" id="KW-0067">ATP-binding</keyword>
<dbReference type="PANTHER" id="PTHR33540">
    <property type="entry name" value="TRNA THREONYLCARBAMOYLADENOSINE BIOSYNTHESIS PROTEIN TSAE"/>
    <property type="match status" value="1"/>
</dbReference>
<dbReference type="AlphaFoldDB" id="A0A853IFS6"/>
<proteinExistence type="predicted"/>
<sequence>MNIRRQVLSNWLNQVLPTIECQFNWHHTNHQVPLVLLYGDASFRKYYRIQPSTDCTLIAVDAPPKFEDCKAFIDISEYLYKKNVKVPKVYAYDISNGFLLLEDLGDTLLLDQLNQLSATDLYQQAVADMAKFQAAQMPNGLTIPSYDDAFLMREMDLFEPWFLEKLLNISVDNATLEAISNIKQHIINELLSQPKTCVHRDYHSRNLMVWQQQLAVIDFQGMVWGPACYDLASLFKDCYIRWPREQVLTWLEQAVQQLPLLQPYSFAEIVKWFDWTGLQRHLKVLGLFARLAIRDKKNRYLTDVPVVIGYVMEVIAQYEELATLKQLFAEIVLPELFTQPWFQPEILQEPLDIS</sequence>
<dbReference type="Pfam" id="PF01636">
    <property type="entry name" value="APH"/>
    <property type="match status" value="1"/>
</dbReference>
<dbReference type="Proteomes" id="UP000569732">
    <property type="component" value="Unassembled WGS sequence"/>
</dbReference>
<dbReference type="Gene3D" id="3.30.200.20">
    <property type="entry name" value="Phosphorylase Kinase, domain 1"/>
    <property type="match status" value="1"/>
</dbReference>
<dbReference type="Gene3D" id="3.90.1200.10">
    <property type="match status" value="1"/>
</dbReference>
<name>A0A853IFS6_9GAMM</name>
<feature type="domain" description="Aminoglycoside phosphotransferase" evidence="3">
    <location>
        <begin position="39"/>
        <end position="255"/>
    </location>
</feature>
<protein>
    <submittedName>
        <fullName evidence="4">Phosphotransferase</fullName>
    </submittedName>
</protein>
<organism evidence="4 5">
    <name type="scientific">Spartinivicinus marinus</name>
    <dbReference type="NCBI Taxonomy" id="2994442"/>
    <lineage>
        <taxon>Bacteria</taxon>
        <taxon>Pseudomonadati</taxon>
        <taxon>Pseudomonadota</taxon>
        <taxon>Gammaproteobacteria</taxon>
        <taxon>Oceanospirillales</taxon>
        <taxon>Zooshikellaceae</taxon>
        <taxon>Spartinivicinus</taxon>
    </lineage>
</organism>
<comment type="caution">
    <text evidence="4">The sequence shown here is derived from an EMBL/GenBank/DDBJ whole genome shotgun (WGS) entry which is preliminary data.</text>
</comment>
<dbReference type="RefSeq" id="WP_180570363.1">
    <property type="nucleotide sequence ID" value="NZ_JACCKB010000040.1"/>
</dbReference>